<evidence type="ECO:0000256" key="1">
    <source>
        <dbReference type="SAM" id="MobiDB-lite"/>
    </source>
</evidence>
<proteinExistence type="predicted"/>
<dbReference type="EMBL" id="HBUF01367833">
    <property type="protein sequence ID" value="CAG6724507.1"/>
    <property type="molecule type" value="Transcribed_RNA"/>
</dbReference>
<feature type="region of interest" description="Disordered" evidence="1">
    <location>
        <begin position="20"/>
        <end position="45"/>
    </location>
</feature>
<name>A0A8D8VKJ5_9HEMI</name>
<feature type="compositionally biased region" description="Basic residues" evidence="1">
    <location>
        <begin position="25"/>
        <end position="36"/>
    </location>
</feature>
<protein>
    <submittedName>
        <fullName evidence="2">Uncharacterized protein</fullName>
    </submittedName>
</protein>
<organism evidence="2">
    <name type="scientific">Cacopsylla melanoneura</name>
    <dbReference type="NCBI Taxonomy" id="428564"/>
    <lineage>
        <taxon>Eukaryota</taxon>
        <taxon>Metazoa</taxon>
        <taxon>Ecdysozoa</taxon>
        <taxon>Arthropoda</taxon>
        <taxon>Hexapoda</taxon>
        <taxon>Insecta</taxon>
        <taxon>Pterygota</taxon>
        <taxon>Neoptera</taxon>
        <taxon>Paraneoptera</taxon>
        <taxon>Hemiptera</taxon>
        <taxon>Sternorrhyncha</taxon>
        <taxon>Psylloidea</taxon>
        <taxon>Psyllidae</taxon>
        <taxon>Psyllinae</taxon>
        <taxon>Cacopsylla</taxon>
    </lineage>
</organism>
<reference evidence="2" key="1">
    <citation type="submission" date="2021-05" db="EMBL/GenBank/DDBJ databases">
        <authorList>
            <person name="Alioto T."/>
            <person name="Alioto T."/>
            <person name="Gomez Garrido J."/>
        </authorList>
    </citation>
    <scope>NUCLEOTIDE SEQUENCE</scope>
</reference>
<evidence type="ECO:0000313" key="2">
    <source>
        <dbReference type="EMBL" id="CAG6724507.1"/>
    </source>
</evidence>
<sequence>MSASTSSGLVSHDATAAATSVVSFKHTRKPRRKKNSSNKSSPRKQVSNISYELFAENEKAGQKLYQVLVRRPTNNEMKPPQLIDDRWVIACTEHQLSRRNCDVSSINNFFSFYYWTESEPDAGGLCAFIRAKDKGNDHALVLLKENKYILRCTKWGFDFFVDRVRNSRHESRKFHHSQRFWGFNSPTIYERPTAAVYDNTRLEDLMLGQYNRFNQIL</sequence>
<accession>A0A8D8VKJ5</accession>
<dbReference type="AlphaFoldDB" id="A0A8D8VKJ5"/>